<keyword evidence="2" id="KW-1185">Reference proteome</keyword>
<dbReference type="AlphaFoldDB" id="A0A4D6KW11"/>
<organism evidence="1 2">
    <name type="scientific">Vigna unguiculata</name>
    <name type="common">Cowpea</name>
    <dbReference type="NCBI Taxonomy" id="3917"/>
    <lineage>
        <taxon>Eukaryota</taxon>
        <taxon>Viridiplantae</taxon>
        <taxon>Streptophyta</taxon>
        <taxon>Embryophyta</taxon>
        <taxon>Tracheophyta</taxon>
        <taxon>Spermatophyta</taxon>
        <taxon>Magnoliopsida</taxon>
        <taxon>eudicotyledons</taxon>
        <taxon>Gunneridae</taxon>
        <taxon>Pentapetalae</taxon>
        <taxon>rosids</taxon>
        <taxon>fabids</taxon>
        <taxon>Fabales</taxon>
        <taxon>Fabaceae</taxon>
        <taxon>Papilionoideae</taxon>
        <taxon>50 kb inversion clade</taxon>
        <taxon>NPAAA clade</taxon>
        <taxon>indigoferoid/millettioid clade</taxon>
        <taxon>Phaseoleae</taxon>
        <taxon>Vigna</taxon>
    </lineage>
</organism>
<protein>
    <submittedName>
        <fullName evidence="1">Uncharacterized protein</fullName>
    </submittedName>
</protein>
<evidence type="ECO:0000313" key="1">
    <source>
        <dbReference type="EMBL" id="QCD78661.1"/>
    </source>
</evidence>
<evidence type="ECO:0000313" key="2">
    <source>
        <dbReference type="Proteomes" id="UP000501690"/>
    </source>
</evidence>
<proteinExistence type="predicted"/>
<name>A0A4D6KW11_VIGUN</name>
<sequence length="121" mass="13396">MVDDAVATVARNLDELQICGSFWCEVHLLVLFKGGGAANMVAVADGDGGSRWREVDEWCSYGMVQWWRARFRCVKVDEMIEVVGVVEMEKRGDDGAWCLAVVENDGGCLGGSWCRLGFEEN</sequence>
<gene>
    <name evidence="1" type="ORF">DEO72_LG1g2297</name>
</gene>
<accession>A0A4D6KW11</accession>
<reference evidence="1 2" key="1">
    <citation type="submission" date="2019-04" db="EMBL/GenBank/DDBJ databases">
        <title>An improved genome assembly and genetic linkage map for asparagus bean, Vigna unguiculata ssp. sesquipedialis.</title>
        <authorList>
            <person name="Xia Q."/>
            <person name="Zhang R."/>
            <person name="Dong Y."/>
        </authorList>
    </citation>
    <scope>NUCLEOTIDE SEQUENCE [LARGE SCALE GENOMIC DNA]</scope>
    <source>
        <tissue evidence="1">Leaf</tissue>
    </source>
</reference>
<dbReference type="EMBL" id="CP039345">
    <property type="protein sequence ID" value="QCD78661.1"/>
    <property type="molecule type" value="Genomic_DNA"/>
</dbReference>
<dbReference type="Proteomes" id="UP000501690">
    <property type="component" value="Linkage Group LG1"/>
</dbReference>